<evidence type="ECO:0000313" key="2">
    <source>
        <dbReference type="Proteomes" id="UP001150603"/>
    </source>
</evidence>
<name>A0ACC1JCR8_9FUNG</name>
<proteinExistence type="predicted"/>
<protein>
    <submittedName>
        <fullName evidence="1">Uncharacterized protein</fullName>
    </submittedName>
</protein>
<reference evidence="1" key="1">
    <citation type="submission" date="2022-07" db="EMBL/GenBank/DDBJ databases">
        <title>Phylogenomic reconstructions and comparative analyses of Kickxellomycotina fungi.</title>
        <authorList>
            <person name="Reynolds N.K."/>
            <person name="Stajich J.E."/>
            <person name="Barry K."/>
            <person name="Grigoriev I.V."/>
            <person name="Crous P."/>
            <person name="Smith M.E."/>
        </authorList>
    </citation>
    <scope>NUCLEOTIDE SEQUENCE</scope>
    <source>
        <strain evidence="1">NRRL 5244</strain>
    </source>
</reference>
<evidence type="ECO:0000313" key="1">
    <source>
        <dbReference type="EMBL" id="KAJ1947975.1"/>
    </source>
</evidence>
<dbReference type="Proteomes" id="UP001150603">
    <property type="component" value="Unassembled WGS sequence"/>
</dbReference>
<accession>A0ACC1JCR8</accession>
<keyword evidence="2" id="KW-1185">Reference proteome</keyword>
<sequence>MADEEKPQLALTKKQLKALQFRGKIAKPTKEDKPATEPTDSTTSDHTVNKKKQKTKAKKAQREKEAKEAAKNKPKEKFKPQVSETGNQVRFIVFVGNLSFKTTKEEVEEFLEQANPVSVRLMTNKQTGESRGFAFVEFGSAADLKHALKFHHMQLGSRKVNIELTAGGGGNSSTRQDKLKRRREDLEKERQKETVKRKRASEEKVAAPEGNDAAAGGDDLDGDFAPNVNDNGNNDAEDDHGNDEYDGGDKKQKKTNRRKRGRGGRK</sequence>
<comment type="caution">
    <text evidence="1">The sequence shown here is derived from an EMBL/GenBank/DDBJ whole genome shotgun (WGS) entry which is preliminary data.</text>
</comment>
<gene>
    <name evidence="1" type="ORF">FBU59_001807</name>
</gene>
<organism evidence="1 2">
    <name type="scientific">Linderina macrospora</name>
    <dbReference type="NCBI Taxonomy" id="4868"/>
    <lineage>
        <taxon>Eukaryota</taxon>
        <taxon>Fungi</taxon>
        <taxon>Fungi incertae sedis</taxon>
        <taxon>Zoopagomycota</taxon>
        <taxon>Kickxellomycotina</taxon>
        <taxon>Kickxellomycetes</taxon>
        <taxon>Kickxellales</taxon>
        <taxon>Kickxellaceae</taxon>
        <taxon>Linderina</taxon>
    </lineage>
</organism>
<dbReference type="EMBL" id="JANBPW010000883">
    <property type="protein sequence ID" value="KAJ1947975.1"/>
    <property type="molecule type" value="Genomic_DNA"/>
</dbReference>